<dbReference type="NCBIfam" id="TIGR03592">
    <property type="entry name" value="yidC_oxa1_cterm"/>
    <property type="match status" value="1"/>
</dbReference>
<dbReference type="Pfam" id="PF02096">
    <property type="entry name" value="60KD_IMP"/>
    <property type="match status" value="1"/>
</dbReference>
<dbReference type="EMBL" id="VKAC01000013">
    <property type="protein sequence ID" value="TXR52539.1"/>
    <property type="molecule type" value="Genomic_DNA"/>
</dbReference>
<reference evidence="15 16" key="1">
    <citation type="submission" date="2019-07" db="EMBL/GenBank/DDBJ databases">
        <title>Quadrisphaera sp. strain DD2A genome sequencing and assembly.</title>
        <authorList>
            <person name="Kim I."/>
        </authorList>
    </citation>
    <scope>NUCLEOTIDE SEQUENCE [LARGE SCALE GENOMIC DNA]</scope>
    <source>
        <strain evidence="15 16">DD2A</strain>
    </source>
</reference>
<comment type="similarity">
    <text evidence="2">Belongs to the OXA1/ALB3/YidC family. Type 1 subfamily.</text>
</comment>
<evidence type="ECO:0000256" key="7">
    <source>
        <dbReference type="ARBA" id="ARBA00025034"/>
    </source>
</evidence>
<keyword evidence="6 13" id="KW-0472">Membrane</keyword>
<gene>
    <name evidence="15" type="primary">yidC</name>
    <name evidence="15" type="ORF">FMM08_18990</name>
</gene>
<evidence type="ECO:0000256" key="6">
    <source>
        <dbReference type="ARBA" id="ARBA00023136"/>
    </source>
</evidence>
<evidence type="ECO:0000256" key="2">
    <source>
        <dbReference type="ARBA" id="ARBA00010527"/>
    </source>
</evidence>
<evidence type="ECO:0000256" key="4">
    <source>
        <dbReference type="ARBA" id="ARBA00022692"/>
    </source>
</evidence>
<dbReference type="OrthoDB" id="5187465at2"/>
<dbReference type="GO" id="GO:0005886">
    <property type="term" value="C:plasma membrane"/>
    <property type="evidence" value="ECO:0007669"/>
    <property type="project" value="TreeGrafter"/>
</dbReference>
<evidence type="ECO:0000256" key="5">
    <source>
        <dbReference type="ARBA" id="ARBA00022989"/>
    </source>
</evidence>
<protein>
    <recommendedName>
        <fullName evidence="3">Membrane protein insertase YidC</fullName>
    </recommendedName>
    <alternativeName>
        <fullName evidence="11">Foldase YidC</fullName>
    </alternativeName>
    <alternativeName>
        <fullName evidence="10">Membrane integrase YidC</fullName>
    </alternativeName>
    <alternativeName>
        <fullName evidence="9">Membrane protein YidC</fullName>
    </alternativeName>
</protein>
<comment type="subcellular location">
    <subcellularLocation>
        <location evidence="1 12">Membrane</location>
        <topology evidence="1 12">Multi-pass membrane protein</topology>
    </subcellularLocation>
</comment>
<evidence type="ECO:0000256" key="10">
    <source>
        <dbReference type="ARBA" id="ARBA00033245"/>
    </source>
</evidence>
<comment type="function">
    <text evidence="7">Required for the insertion and/or proper folding and/or complex formation of integral membrane proteins into the membrane. Involved in integration of membrane proteins that insert both dependently and independently of the Sec translocase complex, as well as at least some lipoproteins. Aids folding of multispanning membrane proteins.</text>
</comment>
<dbReference type="GO" id="GO:0051205">
    <property type="term" value="P:protein insertion into membrane"/>
    <property type="evidence" value="ECO:0007669"/>
    <property type="project" value="TreeGrafter"/>
</dbReference>
<feature type="domain" description="Membrane insertase YidC/Oxa/ALB C-terminal" evidence="14">
    <location>
        <begin position="42"/>
        <end position="263"/>
    </location>
</feature>
<evidence type="ECO:0000256" key="3">
    <source>
        <dbReference type="ARBA" id="ARBA00015325"/>
    </source>
</evidence>
<evidence type="ECO:0000256" key="13">
    <source>
        <dbReference type="SAM" id="Phobius"/>
    </source>
</evidence>
<feature type="transmembrane region" description="Helical" evidence="13">
    <location>
        <begin position="182"/>
        <end position="207"/>
    </location>
</feature>
<dbReference type="AlphaFoldDB" id="A0A5C8Z5H8"/>
<feature type="transmembrane region" description="Helical" evidence="13">
    <location>
        <begin position="40"/>
        <end position="62"/>
    </location>
</feature>
<dbReference type="InterPro" id="IPR001708">
    <property type="entry name" value="YidC/ALB3/OXA1/COX18"/>
</dbReference>
<accession>A0A5C8Z5H8</accession>
<dbReference type="InterPro" id="IPR028055">
    <property type="entry name" value="YidC/Oxa/ALB_C"/>
</dbReference>
<evidence type="ECO:0000256" key="1">
    <source>
        <dbReference type="ARBA" id="ARBA00004141"/>
    </source>
</evidence>
<comment type="subunit">
    <text evidence="8">Interacts with the Sec translocase complex via SecD. Specifically interacts with transmembrane segments of nascent integral membrane proteins during membrane integration.</text>
</comment>
<evidence type="ECO:0000256" key="9">
    <source>
        <dbReference type="ARBA" id="ARBA00031538"/>
    </source>
</evidence>
<sequence length="290" mass="29748">MPSSWSLLNPLAWLESAVSGVLVTAHALLGALGLDPASGGAWVGAVVVLVVVVRLALLPLVLRQVRASHRLARIAPQLRALQGRYSRPARPGGRQQLTRDPAELARWRAEQKALHAEAGASPLSLLPVLLQVPVMIALARVLDGAARGHAVGLLSPLLAVQAGAATVLGAPLSGSLVGGGGAAGAVLAVGLVVVVAVATWATTHLQLTRGTAPEALEGPVGQAQRMTVWLVPLVMAATSAAVPLGLLLYWASSAVWSLGQGLALLRWLPTPGTPAAAARERRLAERVSTP</sequence>
<name>A0A5C8Z5H8_9ACTN</name>
<feature type="transmembrane region" description="Helical" evidence="13">
    <location>
        <begin position="12"/>
        <end position="34"/>
    </location>
</feature>
<organism evidence="15 16">
    <name type="scientific">Quadrisphaera setariae</name>
    <dbReference type="NCBI Taxonomy" id="2593304"/>
    <lineage>
        <taxon>Bacteria</taxon>
        <taxon>Bacillati</taxon>
        <taxon>Actinomycetota</taxon>
        <taxon>Actinomycetes</taxon>
        <taxon>Kineosporiales</taxon>
        <taxon>Kineosporiaceae</taxon>
        <taxon>Quadrisphaera</taxon>
    </lineage>
</organism>
<evidence type="ECO:0000256" key="8">
    <source>
        <dbReference type="ARBA" id="ARBA00026028"/>
    </source>
</evidence>
<evidence type="ECO:0000313" key="16">
    <source>
        <dbReference type="Proteomes" id="UP000321234"/>
    </source>
</evidence>
<dbReference type="PANTHER" id="PTHR12428">
    <property type="entry name" value="OXA1"/>
    <property type="match status" value="1"/>
</dbReference>
<dbReference type="GO" id="GO:0032977">
    <property type="term" value="F:membrane insertase activity"/>
    <property type="evidence" value="ECO:0007669"/>
    <property type="project" value="InterPro"/>
</dbReference>
<evidence type="ECO:0000313" key="15">
    <source>
        <dbReference type="EMBL" id="TXR52539.1"/>
    </source>
</evidence>
<keyword evidence="16" id="KW-1185">Reference proteome</keyword>
<comment type="caution">
    <text evidence="15">The sequence shown here is derived from an EMBL/GenBank/DDBJ whole genome shotgun (WGS) entry which is preliminary data.</text>
</comment>
<keyword evidence="4 12" id="KW-0812">Transmembrane</keyword>
<proteinExistence type="inferred from homology"/>
<feature type="transmembrane region" description="Helical" evidence="13">
    <location>
        <begin position="228"/>
        <end position="251"/>
    </location>
</feature>
<feature type="transmembrane region" description="Helical" evidence="13">
    <location>
        <begin position="150"/>
        <end position="170"/>
    </location>
</feature>
<evidence type="ECO:0000256" key="11">
    <source>
        <dbReference type="ARBA" id="ARBA00033342"/>
    </source>
</evidence>
<evidence type="ECO:0000259" key="14">
    <source>
        <dbReference type="Pfam" id="PF02096"/>
    </source>
</evidence>
<dbReference type="Proteomes" id="UP000321234">
    <property type="component" value="Unassembled WGS sequence"/>
</dbReference>
<evidence type="ECO:0000256" key="12">
    <source>
        <dbReference type="RuleBase" id="RU003945"/>
    </source>
</evidence>
<dbReference type="PANTHER" id="PTHR12428:SF65">
    <property type="entry name" value="CYTOCHROME C OXIDASE ASSEMBLY PROTEIN COX18, MITOCHONDRIAL"/>
    <property type="match status" value="1"/>
</dbReference>
<keyword evidence="5 13" id="KW-1133">Transmembrane helix</keyword>
<dbReference type="RefSeq" id="WP_147927969.1">
    <property type="nucleotide sequence ID" value="NZ_VKAC01000013.1"/>
</dbReference>